<protein>
    <recommendedName>
        <fullName evidence="17">Leucine-rich repeat-containing N-terminal plant-type domain-containing protein</fullName>
    </recommendedName>
</protein>
<dbReference type="InterPro" id="IPR046956">
    <property type="entry name" value="RLP23-like"/>
</dbReference>
<feature type="chain" id="PRO_5040943282" description="Leucine-rich repeat-containing N-terminal plant-type domain-containing protein" evidence="14">
    <location>
        <begin position="24"/>
        <end position="1386"/>
    </location>
</feature>
<evidence type="ECO:0000256" key="3">
    <source>
        <dbReference type="ARBA" id="ARBA00022475"/>
    </source>
</evidence>
<dbReference type="Proteomes" id="UP001165190">
    <property type="component" value="Unassembled WGS sequence"/>
</dbReference>
<dbReference type="InterPro" id="IPR003591">
    <property type="entry name" value="Leu-rich_rpt_typical-subtyp"/>
</dbReference>
<evidence type="ECO:0000256" key="10">
    <source>
        <dbReference type="ARBA" id="ARBA00023170"/>
    </source>
</evidence>
<keyword evidence="16" id="KW-1185">Reference proteome</keyword>
<dbReference type="InterPro" id="IPR001611">
    <property type="entry name" value="Leu-rich_rpt"/>
</dbReference>
<keyword evidence="5 13" id="KW-0812">Transmembrane</keyword>
<dbReference type="PANTHER" id="PTHR48061">
    <property type="entry name" value="LEUCINE-RICH REPEAT RECEPTOR PROTEIN KINASE EMS1-LIKE-RELATED"/>
    <property type="match status" value="1"/>
</dbReference>
<keyword evidence="6 14" id="KW-0732">Signal</keyword>
<dbReference type="OrthoDB" id="1394818at2759"/>
<dbReference type="GO" id="GO:0005886">
    <property type="term" value="C:plasma membrane"/>
    <property type="evidence" value="ECO:0007669"/>
    <property type="project" value="UniProtKB-SubCell"/>
</dbReference>
<feature type="compositionally biased region" description="Acidic residues" evidence="12">
    <location>
        <begin position="785"/>
        <end position="798"/>
    </location>
</feature>
<organism evidence="15 16">
    <name type="scientific">Hibiscus trionum</name>
    <name type="common">Flower of an hour</name>
    <dbReference type="NCBI Taxonomy" id="183268"/>
    <lineage>
        <taxon>Eukaryota</taxon>
        <taxon>Viridiplantae</taxon>
        <taxon>Streptophyta</taxon>
        <taxon>Embryophyta</taxon>
        <taxon>Tracheophyta</taxon>
        <taxon>Spermatophyta</taxon>
        <taxon>Magnoliopsida</taxon>
        <taxon>eudicotyledons</taxon>
        <taxon>Gunneridae</taxon>
        <taxon>Pentapetalae</taxon>
        <taxon>rosids</taxon>
        <taxon>malvids</taxon>
        <taxon>Malvales</taxon>
        <taxon>Malvaceae</taxon>
        <taxon>Malvoideae</taxon>
        <taxon>Hibiscus</taxon>
    </lineage>
</organism>
<reference evidence="15" key="1">
    <citation type="submission" date="2023-05" db="EMBL/GenBank/DDBJ databases">
        <title>Genome and transcriptome analyses reveal genes involved in the formation of fine ridges on petal epidermal cells in Hibiscus trionum.</title>
        <authorList>
            <person name="Koshimizu S."/>
            <person name="Masuda S."/>
            <person name="Ishii T."/>
            <person name="Shirasu K."/>
            <person name="Hoshino A."/>
            <person name="Arita M."/>
        </authorList>
    </citation>
    <scope>NUCLEOTIDE SEQUENCE</scope>
    <source>
        <strain evidence="15">Hamamatsu line</strain>
    </source>
</reference>
<sequence>MKAWLIQSCFVFFSLFFSHKTCALSQSLCSHDQSLALIQLNNSFSVDCLYSFFCNVPEAKTVSWKKGTDCCLWDGVTCDAETGNVIGLDLSCSCLAGHFPSNSTLFSLRHLGQLNLAYNYFSRSPMTSQFGQLTGLTHLNISGSFFSGKIPREISHLSKLLSLDLSDNYDLMFEGHVFENVVKNLTQLRHLLLSHVNMSSVEPASFLNMSSYITTLILEGSGLQGKFPENVFHFPNLEKLCLNSFHFPNLEKFCINGFHFPNLEKFCLAFFHGQYLENLNFYDEFHGLEIKLPKTNWSGPLKSLEVSNSYLQELPDSIGNLRSLEILDLSYSSLTGPIPAALGNLTQLKHLDLSRNKLSGLLPISVFNLTQVECLDFSRNNLIGSLPSRVRALSRLRWLGLNGNYLNGRVPSWLFSLPSLVVLRLHDNKFTGTIDQSDKVAPLESVNLSNNEIEGPIPSSFSQLVNLTILDLSSNKLSGSFELDKLSNLSRLEQLSFSNNALLSLSSASNADYSFPLLWKLNLSSCNIREFPNFVRNLEGVVDQEDGSTVGFAEETLSEMILFDAETQQESYDQFANMSIMPSASVAQVSSGNSSAESDNRLSNSRPYRQNSGHGDNSNGGRSGFTGNAQGGGRGRGGRARSNVDQSRDNVANVNLSAYDTNNSGCACKCVGVTGGAPSSRAGLGAPGISGAQTHLSHGNAGQWYVDSGATHHVTPEVNNLAEGADYDGPGNITQQMKDCSSQAQRRPLTIVSGADQVLNKQLSSLQAMETSSPVAEEVSREPAVEEDEPVAEDDSYEPAAEENLHVPVAEDDSHEPAAEENLHVPAAEEVSHAVSDLSAPELIPVVETDSVPFVDSNNVVEEGVVPSCSNPEGLVGFEDPEAFEFAHDMLDSVSPAMQEEGSPAVNVEAPSVAAGQKGLISLDLSNNIIQGQITKQETNWGTNLKYVDLSDNLLTAVEYSSWKNIKVLKLGSNLLEEPLLPPPPSASVLLISDNRLTGEIPSSICNLNYSEMDVVLDLSRNSLSGAIPRCLGLRNISVLDLQKNHLHGNIPDFCAAGNYMLQTLNLNNNDFDGPLPKSLAYCHHLEVLNLGNNKINDTFPHLLGILPQLQVLVLRANYFHGQIIHLENGSHFSTLRILDLSHNEFSGFLPTTYFTSLKSMMSLADVQMGYMGGEYYRDSMVVTMKGVDIELERILTIFATLDISSNKFEGTIPETVGKLVSLQVLNFSHNHLTAHIPSSLGNVAALESLDLSCNKLVGEIPSQLVGLNFLEVLNLSENHLVGLIPQGNQFNTFSNDSYVGNPGLCGFPVSKSCGHSEPAAPGFDEHDDDSAFRLDWKFVMMGYGCGLVFGFSAGYMMMTIRKPKWLVGMIQRAGNKVVRRFKKYR</sequence>
<feature type="signal peptide" evidence="14">
    <location>
        <begin position="1"/>
        <end position="23"/>
    </location>
</feature>
<evidence type="ECO:0000313" key="15">
    <source>
        <dbReference type="EMBL" id="GMJ05321.1"/>
    </source>
</evidence>
<evidence type="ECO:0000313" key="16">
    <source>
        <dbReference type="Proteomes" id="UP001165190"/>
    </source>
</evidence>
<dbReference type="SUPFAM" id="SSF52058">
    <property type="entry name" value="L domain-like"/>
    <property type="match status" value="4"/>
</dbReference>
<evidence type="ECO:0000256" key="12">
    <source>
        <dbReference type="SAM" id="MobiDB-lite"/>
    </source>
</evidence>
<evidence type="ECO:0000256" key="8">
    <source>
        <dbReference type="ARBA" id="ARBA00022989"/>
    </source>
</evidence>
<feature type="region of interest" description="Disordered" evidence="12">
    <location>
        <begin position="768"/>
        <end position="798"/>
    </location>
</feature>
<evidence type="ECO:0000256" key="9">
    <source>
        <dbReference type="ARBA" id="ARBA00023136"/>
    </source>
</evidence>
<feature type="compositionally biased region" description="Polar residues" evidence="12">
    <location>
        <begin position="589"/>
        <end position="620"/>
    </location>
</feature>
<evidence type="ECO:0000256" key="7">
    <source>
        <dbReference type="ARBA" id="ARBA00022737"/>
    </source>
</evidence>
<dbReference type="FunFam" id="3.80.10.10:FF:000095">
    <property type="entry name" value="LRR receptor-like serine/threonine-protein kinase GSO1"/>
    <property type="match status" value="1"/>
</dbReference>
<accession>A0A9W7MQ46</accession>
<comment type="similarity">
    <text evidence="2">Belongs to the RLP family.</text>
</comment>
<dbReference type="Pfam" id="PF00560">
    <property type="entry name" value="LRR_1"/>
    <property type="match status" value="3"/>
</dbReference>
<dbReference type="SMART" id="SM00365">
    <property type="entry name" value="LRR_SD22"/>
    <property type="match status" value="4"/>
</dbReference>
<dbReference type="SMART" id="SM00369">
    <property type="entry name" value="LRR_TYP"/>
    <property type="match status" value="13"/>
</dbReference>
<keyword evidence="7" id="KW-0677">Repeat</keyword>
<dbReference type="EMBL" id="BSYR01000044">
    <property type="protein sequence ID" value="GMJ05321.1"/>
    <property type="molecule type" value="Genomic_DNA"/>
</dbReference>
<dbReference type="PROSITE" id="PS51450">
    <property type="entry name" value="LRR"/>
    <property type="match status" value="2"/>
</dbReference>
<evidence type="ECO:0000256" key="6">
    <source>
        <dbReference type="ARBA" id="ARBA00022729"/>
    </source>
</evidence>
<keyword evidence="8 13" id="KW-1133">Transmembrane helix</keyword>
<name>A0A9W7MQ46_HIBTR</name>
<comment type="subcellular location">
    <subcellularLocation>
        <location evidence="1">Cell membrane</location>
        <topology evidence="1">Single-pass type I membrane protein</topology>
    </subcellularLocation>
</comment>
<proteinExistence type="inferred from homology"/>
<keyword evidence="10" id="KW-0675">Receptor</keyword>
<evidence type="ECO:0000256" key="1">
    <source>
        <dbReference type="ARBA" id="ARBA00004251"/>
    </source>
</evidence>
<dbReference type="FunFam" id="3.80.10.10:FF:000213">
    <property type="entry name" value="Tyrosine-sulfated glycopeptide receptor 1"/>
    <property type="match status" value="1"/>
</dbReference>
<feature type="transmembrane region" description="Helical" evidence="13">
    <location>
        <begin position="1339"/>
        <end position="1359"/>
    </location>
</feature>
<evidence type="ECO:0008006" key="17">
    <source>
        <dbReference type="Google" id="ProtNLM"/>
    </source>
</evidence>
<evidence type="ECO:0000256" key="14">
    <source>
        <dbReference type="SAM" id="SignalP"/>
    </source>
</evidence>
<dbReference type="InterPro" id="IPR032675">
    <property type="entry name" value="LRR_dom_sf"/>
</dbReference>
<dbReference type="Gene3D" id="3.80.10.10">
    <property type="entry name" value="Ribonuclease Inhibitor"/>
    <property type="match status" value="5"/>
</dbReference>
<keyword evidence="3" id="KW-1003">Cell membrane</keyword>
<gene>
    <name evidence="15" type="ORF">HRI_004201300</name>
</gene>
<keyword evidence="9 13" id="KW-0472">Membrane</keyword>
<comment type="caution">
    <text evidence="15">The sequence shown here is derived from an EMBL/GenBank/DDBJ whole genome shotgun (WGS) entry which is preliminary data.</text>
</comment>
<evidence type="ECO:0000256" key="5">
    <source>
        <dbReference type="ARBA" id="ARBA00022692"/>
    </source>
</evidence>
<keyword evidence="11" id="KW-0325">Glycoprotein</keyword>
<evidence type="ECO:0000256" key="2">
    <source>
        <dbReference type="ARBA" id="ARBA00009592"/>
    </source>
</evidence>
<feature type="region of interest" description="Disordered" evidence="12">
    <location>
        <begin position="589"/>
        <end position="649"/>
    </location>
</feature>
<dbReference type="PRINTS" id="PR00019">
    <property type="entry name" value="LEURICHRPT"/>
</dbReference>
<evidence type="ECO:0000256" key="4">
    <source>
        <dbReference type="ARBA" id="ARBA00022614"/>
    </source>
</evidence>
<keyword evidence="4" id="KW-0433">Leucine-rich repeat</keyword>
<dbReference type="Pfam" id="PF13855">
    <property type="entry name" value="LRR_8"/>
    <property type="match status" value="4"/>
</dbReference>
<dbReference type="PANTHER" id="PTHR48061:SF46">
    <property type="entry name" value="LEUCINE-RICH REPEAT-CONTAINING N-TERMINAL PLANT-TYPE DOMAIN-CONTAINING PROTEIN"/>
    <property type="match status" value="1"/>
</dbReference>
<evidence type="ECO:0000256" key="11">
    <source>
        <dbReference type="ARBA" id="ARBA00023180"/>
    </source>
</evidence>
<feature type="compositionally biased region" description="Gly residues" evidence="12">
    <location>
        <begin position="621"/>
        <end position="635"/>
    </location>
</feature>
<evidence type="ECO:0000256" key="13">
    <source>
        <dbReference type="SAM" id="Phobius"/>
    </source>
</evidence>